<dbReference type="AlphaFoldDB" id="A0A0V1AWA9"/>
<name>A0A0V1AWA9_TRISP</name>
<dbReference type="InParanoid" id="A0A0V1AWA9"/>
<evidence type="ECO:0000313" key="2">
    <source>
        <dbReference type="Proteomes" id="UP000054776"/>
    </source>
</evidence>
<gene>
    <name evidence="1" type="ORF">T01_13270</name>
</gene>
<accession>A0A0V1AWA9</accession>
<proteinExistence type="predicted"/>
<keyword evidence="2" id="KW-1185">Reference proteome</keyword>
<dbReference type="EMBL" id="JYDH01000182">
    <property type="protein sequence ID" value="KRY29057.1"/>
    <property type="molecule type" value="Genomic_DNA"/>
</dbReference>
<comment type="caution">
    <text evidence="1">The sequence shown here is derived from an EMBL/GenBank/DDBJ whole genome shotgun (WGS) entry which is preliminary data.</text>
</comment>
<reference evidence="1 2" key="1">
    <citation type="submission" date="2015-01" db="EMBL/GenBank/DDBJ databases">
        <title>Evolution of Trichinella species and genotypes.</title>
        <authorList>
            <person name="Korhonen P.K."/>
            <person name="Edoardo P."/>
            <person name="Giuseppe L.R."/>
            <person name="Gasser R.B."/>
        </authorList>
    </citation>
    <scope>NUCLEOTIDE SEQUENCE [LARGE SCALE GENOMIC DNA]</scope>
    <source>
        <strain evidence="1">ISS3</strain>
    </source>
</reference>
<dbReference type="Proteomes" id="UP000054776">
    <property type="component" value="Unassembled WGS sequence"/>
</dbReference>
<evidence type="ECO:0000313" key="1">
    <source>
        <dbReference type="EMBL" id="KRY29057.1"/>
    </source>
</evidence>
<organism evidence="1 2">
    <name type="scientific">Trichinella spiralis</name>
    <name type="common">Trichina worm</name>
    <dbReference type="NCBI Taxonomy" id="6334"/>
    <lineage>
        <taxon>Eukaryota</taxon>
        <taxon>Metazoa</taxon>
        <taxon>Ecdysozoa</taxon>
        <taxon>Nematoda</taxon>
        <taxon>Enoplea</taxon>
        <taxon>Dorylaimia</taxon>
        <taxon>Trichinellida</taxon>
        <taxon>Trichinellidae</taxon>
        <taxon>Trichinella</taxon>
    </lineage>
</organism>
<protein>
    <submittedName>
        <fullName evidence="1">Uncharacterized protein</fullName>
    </submittedName>
</protein>
<sequence length="80" mass="9014">MDGEQLLIPLWYNLGYTIQAQSFHGCQQSNPQEQDPDDLWEVWESVSFTRCLYIALLSSLKNGNWLNVDGSAEMDAASSS</sequence>